<dbReference type="AlphaFoldDB" id="U6K9Y3"/>
<name>U6K9Y3_9EIME</name>
<dbReference type="GeneID" id="25382369"/>
<sequence length="133" mass="15505">MLMELSPRFRFEVECPEGVSRETLRQLEADITSSRKGFIRFRTPEICELVDELEDHELSLTDSFYPFRCRLMEEFAEVYAEVFAVSIHCINEIDVLQGLATFARTHPGPEMTRPKLLRPSEDEEPVLLLRNAR</sequence>
<dbReference type="Gene3D" id="1.10.1420.10">
    <property type="match status" value="2"/>
</dbReference>
<protein>
    <submittedName>
        <fullName evidence="1">DNA mismatch repair protein, putative</fullName>
    </submittedName>
</protein>
<keyword evidence="2" id="KW-1185">Reference proteome</keyword>
<dbReference type="InterPro" id="IPR036187">
    <property type="entry name" value="DNA_mismatch_repair_MutS_sf"/>
</dbReference>
<reference evidence="1" key="2">
    <citation type="submission" date="2013-10" db="EMBL/GenBank/DDBJ databases">
        <authorList>
            <person name="Aslett M."/>
        </authorList>
    </citation>
    <scope>NUCLEOTIDE SEQUENCE [LARGE SCALE GENOMIC DNA]</scope>
    <source>
        <strain evidence="1">Houghton</strain>
    </source>
</reference>
<proteinExistence type="predicted"/>
<reference evidence="1" key="1">
    <citation type="submission" date="2013-10" db="EMBL/GenBank/DDBJ databases">
        <title>Genomic analysis of the causative agents of coccidiosis in chickens.</title>
        <authorList>
            <person name="Reid A.J."/>
            <person name="Blake D."/>
            <person name="Billington K."/>
            <person name="Browne H."/>
            <person name="Dunn M."/>
            <person name="Hung S."/>
            <person name="Kawahara F."/>
            <person name="Miranda-Saavedra D."/>
            <person name="Mourier T."/>
            <person name="Nagra H."/>
            <person name="Otto T.D."/>
            <person name="Rawlings N."/>
            <person name="Sanchez A."/>
            <person name="Sanders M."/>
            <person name="Subramaniam C."/>
            <person name="Tay Y."/>
            <person name="Dear P."/>
            <person name="Doerig C."/>
            <person name="Gruber A."/>
            <person name="Parkinson J."/>
            <person name="Shirley M."/>
            <person name="Wan K.L."/>
            <person name="Berriman M."/>
            <person name="Tomley F."/>
            <person name="Pain A."/>
        </authorList>
    </citation>
    <scope>NUCLEOTIDE SEQUENCE [LARGE SCALE GENOMIC DNA]</scope>
    <source>
        <strain evidence="1">Houghton</strain>
    </source>
</reference>
<organism evidence="1 2">
    <name type="scientific">Eimeria mitis</name>
    <dbReference type="NCBI Taxonomy" id="44415"/>
    <lineage>
        <taxon>Eukaryota</taxon>
        <taxon>Sar</taxon>
        <taxon>Alveolata</taxon>
        <taxon>Apicomplexa</taxon>
        <taxon>Conoidasida</taxon>
        <taxon>Coccidia</taxon>
        <taxon>Eucoccidiorida</taxon>
        <taxon>Eimeriorina</taxon>
        <taxon>Eimeriidae</taxon>
        <taxon>Eimeria</taxon>
    </lineage>
</organism>
<dbReference type="SUPFAM" id="SSF48334">
    <property type="entry name" value="DNA repair protein MutS, domain III"/>
    <property type="match status" value="1"/>
</dbReference>
<dbReference type="VEuPathDB" id="ToxoDB:EMH_0079380"/>
<dbReference type="Proteomes" id="UP000030744">
    <property type="component" value="Unassembled WGS sequence"/>
</dbReference>
<dbReference type="OrthoDB" id="348320at2759"/>
<dbReference type="EMBL" id="HG684765">
    <property type="protein sequence ID" value="CDJ33017.1"/>
    <property type="molecule type" value="Genomic_DNA"/>
</dbReference>
<accession>U6K9Y3</accession>
<gene>
    <name evidence="1" type="ORF">EMH_0079380</name>
</gene>
<evidence type="ECO:0000313" key="2">
    <source>
        <dbReference type="Proteomes" id="UP000030744"/>
    </source>
</evidence>
<dbReference type="RefSeq" id="XP_013355581.1">
    <property type="nucleotide sequence ID" value="XM_013500127.1"/>
</dbReference>
<evidence type="ECO:0000313" key="1">
    <source>
        <dbReference type="EMBL" id="CDJ33017.1"/>
    </source>
</evidence>